<dbReference type="PROSITE" id="PS50144">
    <property type="entry name" value="MATH"/>
    <property type="match status" value="1"/>
</dbReference>
<dbReference type="Pfam" id="PF22486">
    <property type="entry name" value="MATH_2"/>
    <property type="match status" value="1"/>
</dbReference>
<feature type="region of interest" description="Disordered" evidence="2">
    <location>
        <begin position="56"/>
        <end position="76"/>
    </location>
</feature>
<dbReference type="SUPFAM" id="SSF49599">
    <property type="entry name" value="TRAF domain-like"/>
    <property type="match status" value="1"/>
</dbReference>
<feature type="domain" description="MATH" evidence="3">
    <location>
        <begin position="437"/>
        <end position="582"/>
    </location>
</feature>
<dbReference type="PANTHER" id="PTHR10131">
    <property type="entry name" value="TNF RECEPTOR ASSOCIATED FACTOR"/>
    <property type="match status" value="1"/>
</dbReference>
<comment type="caution">
    <text evidence="4">The sequence shown here is derived from an EMBL/GenBank/DDBJ whole genome shotgun (WGS) entry which is preliminary data.</text>
</comment>
<feature type="compositionally biased region" description="Basic residues" evidence="2">
    <location>
        <begin position="248"/>
        <end position="257"/>
    </location>
</feature>
<evidence type="ECO:0000256" key="1">
    <source>
        <dbReference type="SAM" id="Coils"/>
    </source>
</evidence>
<dbReference type="Proteomes" id="UP000271974">
    <property type="component" value="Unassembled WGS sequence"/>
</dbReference>
<keyword evidence="1" id="KW-0175">Coiled coil</keyword>
<gene>
    <name evidence="4" type="ORF">EGW08_020057</name>
</gene>
<organism evidence="4 5">
    <name type="scientific">Elysia chlorotica</name>
    <name type="common">Eastern emerald elysia</name>
    <name type="synonym">Sea slug</name>
    <dbReference type="NCBI Taxonomy" id="188477"/>
    <lineage>
        <taxon>Eukaryota</taxon>
        <taxon>Metazoa</taxon>
        <taxon>Spiralia</taxon>
        <taxon>Lophotrochozoa</taxon>
        <taxon>Mollusca</taxon>
        <taxon>Gastropoda</taxon>
        <taxon>Heterobranchia</taxon>
        <taxon>Euthyneura</taxon>
        <taxon>Panpulmonata</taxon>
        <taxon>Sacoglossa</taxon>
        <taxon>Placobranchoidea</taxon>
        <taxon>Plakobranchidae</taxon>
        <taxon>Elysia</taxon>
    </lineage>
</organism>
<accession>A0A433SSF5</accession>
<sequence>MESEDGDAFPELDPRFQPRASVWSEVSSDTSRPPSYDTVSSEILSEDQIKRARAVRAHGTDAKSIISTGNRPSVDETGVKWSEADEYVSAKESIDGEDEVDTKDKSVYETCQGFNDDVMRTIKEIQRQQERLKLLHAEHDKKLEELLRLQPAVNEQFQIIRQHSVKQSSIETSLPGAENAVNLTGANSNARSEDKCHSEEKESVCCQHGNCGGAGAKAKSKNDADTNNINNRGTESKHNSAPNDQVTHRKPSKHAARNKNAECEFQRLLFSEEHRSVYVQLEKLYSNVQHLHLPSPAVQTLMEGNFLCSPLDARACVYGGLLAAGGEPAASAGGIRKQSQDEKIIQENKDLKQQNEKIQRELEAMKRQMEIVPIRRNPPPIPPKPDFHPHSSNKRRGIKKSLRPPTNEEFQLNFVPGRPSSPMLRRHAPPLDVAFNDISIQHKIESYNQKLNQEKRQGDRKQVSSSFYITHGGCRAQLEVFLNGNGTGRGRCMSLFLRVVPGQYDDDIKWPVTLHIRATLINQRLGLSHSVQDKGHQFQFGKPKNCSDEDSDCWGLVEFVSHQMITQPGFIEEDSILLRCKIMINSPSN</sequence>
<evidence type="ECO:0000313" key="4">
    <source>
        <dbReference type="EMBL" id="RUS72181.1"/>
    </source>
</evidence>
<proteinExistence type="predicted"/>
<feature type="region of interest" description="Disordered" evidence="2">
    <location>
        <begin position="215"/>
        <end position="258"/>
    </location>
</feature>
<feature type="region of interest" description="Disordered" evidence="2">
    <location>
        <begin position="1"/>
        <end position="42"/>
    </location>
</feature>
<keyword evidence="5" id="KW-1185">Reference proteome</keyword>
<dbReference type="GO" id="GO:0043122">
    <property type="term" value="P:regulation of canonical NF-kappaB signal transduction"/>
    <property type="evidence" value="ECO:0007669"/>
    <property type="project" value="TreeGrafter"/>
</dbReference>
<dbReference type="OrthoDB" id="6156120at2759"/>
<dbReference type="Gene3D" id="2.60.210.10">
    <property type="entry name" value="Apoptosis, Tumor Necrosis Factor Receptor Associated Protein 2, Chain A"/>
    <property type="match status" value="1"/>
</dbReference>
<feature type="compositionally biased region" description="Polar residues" evidence="2">
    <location>
        <begin position="225"/>
        <end position="245"/>
    </location>
</feature>
<feature type="coiled-coil region" evidence="1">
    <location>
        <begin position="115"/>
        <end position="145"/>
    </location>
</feature>
<reference evidence="4 5" key="1">
    <citation type="submission" date="2019-01" db="EMBL/GenBank/DDBJ databases">
        <title>A draft genome assembly of the solar-powered sea slug Elysia chlorotica.</title>
        <authorList>
            <person name="Cai H."/>
            <person name="Li Q."/>
            <person name="Fang X."/>
            <person name="Li J."/>
            <person name="Curtis N.E."/>
            <person name="Altenburger A."/>
            <person name="Shibata T."/>
            <person name="Feng M."/>
            <person name="Maeda T."/>
            <person name="Schwartz J.A."/>
            <person name="Shigenobu S."/>
            <person name="Lundholm N."/>
            <person name="Nishiyama T."/>
            <person name="Yang H."/>
            <person name="Hasebe M."/>
            <person name="Li S."/>
            <person name="Pierce S.K."/>
            <person name="Wang J."/>
        </authorList>
    </citation>
    <scope>NUCLEOTIDE SEQUENCE [LARGE SCALE GENOMIC DNA]</scope>
    <source>
        <strain evidence="4">EC2010</strain>
        <tissue evidence="4">Whole organism of an adult</tissue>
    </source>
</reference>
<evidence type="ECO:0000313" key="5">
    <source>
        <dbReference type="Proteomes" id="UP000271974"/>
    </source>
</evidence>
<feature type="compositionally biased region" description="Polar residues" evidence="2">
    <location>
        <begin position="24"/>
        <end position="42"/>
    </location>
</feature>
<evidence type="ECO:0000256" key="2">
    <source>
        <dbReference type="SAM" id="MobiDB-lite"/>
    </source>
</evidence>
<dbReference type="InterPro" id="IPR008974">
    <property type="entry name" value="TRAF-like"/>
</dbReference>
<feature type="compositionally biased region" description="Acidic residues" evidence="2">
    <location>
        <begin position="1"/>
        <end position="10"/>
    </location>
</feature>
<feature type="region of interest" description="Disordered" evidence="2">
    <location>
        <begin position="374"/>
        <end position="422"/>
    </location>
</feature>
<feature type="coiled-coil region" evidence="1">
    <location>
        <begin position="337"/>
        <end position="371"/>
    </location>
</feature>
<protein>
    <recommendedName>
        <fullName evidence="3">MATH domain-containing protein</fullName>
    </recommendedName>
</protein>
<feature type="compositionally biased region" description="Basic residues" evidence="2">
    <location>
        <begin position="391"/>
        <end position="402"/>
    </location>
</feature>
<dbReference type="PANTHER" id="PTHR10131:SF94">
    <property type="entry name" value="TNF RECEPTOR-ASSOCIATED FACTOR 4"/>
    <property type="match status" value="1"/>
</dbReference>
<dbReference type="EMBL" id="RQTK01001101">
    <property type="protein sequence ID" value="RUS72181.1"/>
    <property type="molecule type" value="Genomic_DNA"/>
</dbReference>
<name>A0A433SSF5_ELYCH</name>
<dbReference type="InterPro" id="IPR002083">
    <property type="entry name" value="MATH/TRAF_dom"/>
</dbReference>
<evidence type="ECO:0000259" key="3">
    <source>
        <dbReference type="PROSITE" id="PS50144"/>
    </source>
</evidence>
<dbReference type="STRING" id="188477.A0A433SSF5"/>
<dbReference type="AlphaFoldDB" id="A0A433SSF5"/>